<reference evidence="1 3" key="1">
    <citation type="submission" date="2015-07" db="EMBL/GenBank/DDBJ databases">
        <title>Comparative genome sequencing reveals within-host evolution of Neisseria meningitidis during.</title>
        <authorList>
            <person name="Klughammer J."/>
            <person name="Dittrich M."/>
            <person name="Mueller T."/>
            <person name="Blom J."/>
            <person name="Goesmann A."/>
            <person name="Vogel U."/>
            <person name="Frosch M."/>
            <person name="Bock C."/>
            <person name="Schoen C."/>
        </authorList>
    </citation>
    <scope>NUCLEOTIDE SEQUENCE [LARGE SCALE GENOMIC DNA]</scope>
    <source>
        <strain evidence="1 3">DE8555</strain>
    </source>
</reference>
<dbReference type="EMBL" id="UGRP01000002">
    <property type="protein sequence ID" value="SUA29941.1"/>
    <property type="molecule type" value="Genomic_DNA"/>
</dbReference>
<dbReference type="Proteomes" id="UP000254176">
    <property type="component" value="Unassembled WGS sequence"/>
</dbReference>
<evidence type="ECO:0000313" key="4">
    <source>
        <dbReference type="Proteomes" id="UP000254176"/>
    </source>
</evidence>
<protein>
    <submittedName>
        <fullName evidence="2">Uncharacterized protein</fullName>
    </submittedName>
</protein>
<dbReference type="EMBL" id="CP012393">
    <property type="protein sequence ID" value="ANW92214.1"/>
    <property type="molecule type" value="Genomic_DNA"/>
</dbReference>
<gene>
    <name evidence="1" type="ORF">DE8555_1676</name>
    <name evidence="2" type="ORF">NCTC8554_01974</name>
</gene>
<proteinExistence type="predicted"/>
<evidence type="ECO:0000313" key="2">
    <source>
        <dbReference type="EMBL" id="SUA29941.1"/>
    </source>
</evidence>
<accession>A0A378W9X5</accession>
<reference evidence="2 4" key="2">
    <citation type="submission" date="2018-06" db="EMBL/GenBank/DDBJ databases">
        <authorList>
            <consortium name="Pathogen Informatics"/>
            <person name="Doyle S."/>
        </authorList>
    </citation>
    <scope>NUCLEOTIDE SEQUENCE [LARGE SCALE GENOMIC DNA]</scope>
    <source>
        <strain evidence="2 4">NCTC8554</strain>
    </source>
</reference>
<evidence type="ECO:0000313" key="1">
    <source>
        <dbReference type="EMBL" id="ANW92214.1"/>
    </source>
</evidence>
<dbReference type="AlphaFoldDB" id="A0A378W9X5"/>
<sequence length="151" mass="16852">MRAVGIAETTLQKRLRSSYFDKPSEQSAGCRLVRTPKISVGIFFHLSALSLFALSGCGHRDGTGSGQILFHPNKHVGSRKIRPAVSNNALLWPGLVLCKWWSFFARYPHLFECIANGGCRTIKMFGDFMQIGILVLPNILSRFLPIRFDGI</sequence>
<organism evidence="2 4">
    <name type="scientific">Neisseria meningitidis</name>
    <dbReference type="NCBI Taxonomy" id="487"/>
    <lineage>
        <taxon>Bacteria</taxon>
        <taxon>Pseudomonadati</taxon>
        <taxon>Pseudomonadota</taxon>
        <taxon>Betaproteobacteria</taxon>
        <taxon>Neisseriales</taxon>
        <taxon>Neisseriaceae</taxon>
        <taxon>Neisseria</taxon>
    </lineage>
</organism>
<dbReference type="Proteomes" id="UP000092966">
    <property type="component" value="Chromosome"/>
</dbReference>
<name>A0A378W9X5_NEIME</name>
<evidence type="ECO:0000313" key="3">
    <source>
        <dbReference type="Proteomes" id="UP000092966"/>
    </source>
</evidence>